<dbReference type="InterPro" id="IPR013762">
    <property type="entry name" value="Integrase-like_cat_sf"/>
</dbReference>
<dbReference type="InterPro" id="IPR050808">
    <property type="entry name" value="Phage_Integrase"/>
</dbReference>
<accession>A0A857CE69</accession>
<evidence type="ECO:0000256" key="4">
    <source>
        <dbReference type="ARBA" id="ARBA00023172"/>
    </source>
</evidence>
<dbReference type="EMBL" id="CP046908">
    <property type="protein sequence ID" value="QGZ37393.1"/>
    <property type="molecule type" value="Genomic_DNA"/>
</dbReference>
<dbReference type="InterPro" id="IPR002104">
    <property type="entry name" value="Integrase_catalytic"/>
</dbReference>
<reference evidence="6 7" key="1">
    <citation type="submission" date="2019-12" db="EMBL/GenBank/DDBJ databases">
        <title>The genome of Stappia indica PHM037.</title>
        <authorList>
            <person name="Kacar D."/>
            <person name="Galan B."/>
            <person name="Canedo L."/>
            <person name="Rodriguez P."/>
            <person name="de la Calle F."/>
            <person name="Garcia J.L."/>
        </authorList>
    </citation>
    <scope>NUCLEOTIDE SEQUENCE [LARGE SCALE GENOMIC DNA]</scope>
    <source>
        <strain evidence="6 7">PHM037</strain>
    </source>
</reference>
<dbReference type="CDD" id="cd00796">
    <property type="entry name" value="INT_Rci_Hp1_C"/>
    <property type="match status" value="1"/>
</dbReference>
<dbReference type="Gene3D" id="3.30.160.390">
    <property type="entry name" value="Integrase, DNA-binding domain"/>
    <property type="match status" value="1"/>
</dbReference>
<dbReference type="InterPro" id="IPR010998">
    <property type="entry name" value="Integrase_recombinase_N"/>
</dbReference>
<evidence type="ECO:0000256" key="1">
    <source>
        <dbReference type="ARBA" id="ARBA00008857"/>
    </source>
</evidence>
<gene>
    <name evidence="6" type="ORF">GH266_12825</name>
</gene>
<dbReference type="InterPro" id="IPR025166">
    <property type="entry name" value="Integrase_DNA_bind_dom"/>
</dbReference>
<dbReference type="SUPFAM" id="SSF56349">
    <property type="entry name" value="DNA breaking-rejoining enzymes"/>
    <property type="match status" value="1"/>
</dbReference>
<dbReference type="PANTHER" id="PTHR30629">
    <property type="entry name" value="PROPHAGE INTEGRASE"/>
    <property type="match status" value="1"/>
</dbReference>
<dbReference type="OrthoDB" id="6388170at2"/>
<comment type="similarity">
    <text evidence="1">Belongs to the 'phage' integrase family.</text>
</comment>
<keyword evidence="3" id="KW-0238">DNA-binding</keyword>
<keyword evidence="4" id="KW-0233">DNA recombination</keyword>
<name>A0A857CE69_9HYPH</name>
<dbReference type="InterPro" id="IPR038488">
    <property type="entry name" value="Integrase_DNA-bd_sf"/>
</dbReference>
<dbReference type="PROSITE" id="PS51898">
    <property type="entry name" value="TYR_RECOMBINASE"/>
    <property type="match status" value="1"/>
</dbReference>
<feature type="domain" description="Tyr recombinase" evidence="5">
    <location>
        <begin position="223"/>
        <end position="398"/>
    </location>
</feature>
<proteinExistence type="inferred from homology"/>
<protein>
    <submittedName>
        <fullName evidence="6">DUF4102 domain-containing protein</fullName>
    </submittedName>
</protein>
<dbReference type="GO" id="GO:0003677">
    <property type="term" value="F:DNA binding"/>
    <property type="evidence" value="ECO:0007669"/>
    <property type="project" value="UniProtKB-KW"/>
</dbReference>
<keyword evidence="2" id="KW-0229">DNA integration</keyword>
<dbReference type="GO" id="GO:0006310">
    <property type="term" value="P:DNA recombination"/>
    <property type="evidence" value="ECO:0007669"/>
    <property type="project" value="UniProtKB-KW"/>
</dbReference>
<dbReference type="Gene3D" id="1.10.443.10">
    <property type="entry name" value="Intergrase catalytic core"/>
    <property type="match status" value="1"/>
</dbReference>
<evidence type="ECO:0000313" key="7">
    <source>
        <dbReference type="Proteomes" id="UP000435648"/>
    </source>
</evidence>
<dbReference type="Gene3D" id="1.10.150.130">
    <property type="match status" value="1"/>
</dbReference>
<dbReference type="InterPro" id="IPR011010">
    <property type="entry name" value="DNA_brk_join_enz"/>
</dbReference>
<evidence type="ECO:0000259" key="5">
    <source>
        <dbReference type="PROSITE" id="PS51898"/>
    </source>
</evidence>
<dbReference type="AlphaFoldDB" id="A0A857CE69"/>
<evidence type="ECO:0000256" key="3">
    <source>
        <dbReference type="ARBA" id="ARBA00023125"/>
    </source>
</evidence>
<evidence type="ECO:0000313" key="6">
    <source>
        <dbReference type="EMBL" id="QGZ37393.1"/>
    </source>
</evidence>
<dbReference type="Proteomes" id="UP000435648">
    <property type="component" value="Chromosome"/>
</dbReference>
<dbReference type="KEGG" id="siw:GH266_12825"/>
<sequence>MAKLTKRALEAMDPPAKGKQAFLWDSELRGFGVRMLPSGLQTFILQYRNAANKERRINLGRFGVMTVEQARDKARIKLGTIAAGEDPADMGDDPHYQATVAMLCDWYLAEAEAGRILGRRNRPIKKSTLGMDKSRIETHIKPLLGDRLANTLKVADIEGMQYDIAAGKTAKSRGKGRGGVASGGPGVASRAVGTLQAILGHAARLGKIEDHPSRGARKLAGKKKTRRLSVAEIKKLGLAIRYAERNGENPIGLAIVRLLLLTGFRISEGQAMQRAWVDASAGYISFPDTKGDAQVRAIGPAAAKLIASQPVPQNCPYVFPSDVGNGHFTASKACLARLCASVGIEGVTPHTLRHTFGSVAGDLGFSELTIRALLGHAAQSVTQGYVHIDEALKLAVTRTCDEIASLLDSSDEKAFLNAEEIQAA</sequence>
<dbReference type="PANTHER" id="PTHR30629:SF2">
    <property type="entry name" value="PROPHAGE INTEGRASE INTS-RELATED"/>
    <property type="match status" value="1"/>
</dbReference>
<dbReference type="GO" id="GO:0015074">
    <property type="term" value="P:DNA integration"/>
    <property type="evidence" value="ECO:0007669"/>
    <property type="project" value="UniProtKB-KW"/>
</dbReference>
<organism evidence="6 7">
    <name type="scientific">Stappia indica</name>
    <dbReference type="NCBI Taxonomy" id="538381"/>
    <lineage>
        <taxon>Bacteria</taxon>
        <taxon>Pseudomonadati</taxon>
        <taxon>Pseudomonadota</taxon>
        <taxon>Alphaproteobacteria</taxon>
        <taxon>Hyphomicrobiales</taxon>
        <taxon>Stappiaceae</taxon>
        <taxon>Stappia</taxon>
    </lineage>
</organism>
<evidence type="ECO:0000256" key="2">
    <source>
        <dbReference type="ARBA" id="ARBA00022908"/>
    </source>
</evidence>
<dbReference type="Pfam" id="PF00589">
    <property type="entry name" value="Phage_integrase"/>
    <property type="match status" value="1"/>
</dbReference>
<dbReference type="Pfam" id="PF13356">
    <property type="entry name" value="Arm-DNA-bind_3"/>
    <property type="match status" value="1"/>
</dbReference>